<dbReference type="EMBL" id="KN818321">
    <property type="protein sequence ID" value="KIL59154.1"/>
    <property type="molecule type" value="Genomic_DNA"/>
</dbReference>
<dbReference type="GO" id="GO:0009378">
    <property type="term" value="F:four-way junction helicase activity"/>
    <property type="evidence" value="ECO:0007669"/>
    <property type="project" value="TreeGrafter"/>
</dbReference>
<dbReference type="SUPFAM" id="SSF52540">
    <property type="entry name" value="P-loop containing nucleoside triphosphate hydrolases"/>
    <property type="match status" value="1"/>
</dbReference>
<dbReference type="GO" id="GO:0003676">
    <property type="term" value="F:nucleic acid binding"/>
    <property type="evidence" value="ECO:0007669"/>
    <property type="project" value="InterPro"/>
</dbReference>
<dbReference type="Pfam" id="PF00270">
    <property type="entry name" value="DEAD"/>
    <property type="match status" value="1"/>
</dbReference>
<dbReference type="GO" id="GO:0000724">
    <property type="term" value="P:double-strand break repair via homologous recombination"/>
    <property type="evidence" value="ECO:0007669"/>
    <property type="project" value="TreeGrafter"/>
</dbReference>
<dbReference type="PANTHER" id="PTHR13710:SF120">
    <property type="entry name" value="BIFUNCTIONAL 3'-5' EXONUCLEASE_ATP-DEPENDENT HELICASE WRN"/>
    <property type="match status" value="1"/>
</dbReference>
<dbReference type="HOGENOM" id="CLU_001103_19_6_1"/>
<gene>
    <name evidence="3" type="ORF">M378DRAFT_111280</name>
</gene>
<dbReference type="GO" id="GO:0005737">
    <property type="term" value="C:cytoplasm"/>
    <property type="evidence" value="ECO:0007669"/>
    <property type="project" value="TreeGrafter"/>
</dbReference>
<sequence length="229" mass="25965">MPFVMPLWACPEKMVIVLSPLNALEEDQAARFAKLGLRSVAVNGDTYNACIHNSLEKLRYNVIITSPEMCLEHADFRRLLNSTSFAKNILALVIDEAHCISQWGEKFRKTYSDLGTLRAFVPAKVPVLATSATLPPVVLSQVQKTLHMDSESTYCVNRGTDRPNITWFVRRMTAAKSDLESLSFLITFDEDGNIQPFRQTLIFFDDIKVSLQALTWLRERLPDSMHSQI</sequence>
<evidence type="ECO:0000256" key="1">
    <source>
        <dbReference type="ARBA" id="ARBA00005446"/>
    </source>
</evidence>
<dbReference type="InterPro" id="IPR014001">
    <property type="entry name" value="Helicase_ATP-bd"/>
</dbReference>
<evidence type="ECO:0000313" key="3">
    <source>
        <dbReference type="EMBL" id="KIL59154.1"/>
    </source>
</evidence>
<comment type="similarity">
    <text evidence="1">Belongs to the helicase family. RecQ subfamily.</text>
</comment>
<dbReference type="GO" id="GO:0043138">
    <property type="term" value="F:3'-5' DNA helicase activity"/>
    <property type="evidence" value="ECO:0007669"/>
    <property type="project" value="TreeGrafter"/>
</dbReference>
<name>A0A0C2SYD0_AMAMK</name>
<dbReference type="GO" id="GO:0005634">
    <property type="term" value="C:nucleus"/>
    <property type="evidence" value="ECO:0007669"/>
    <property type="project" value="TreeGrafter"/>
</dbReference>
<dbReference type="InParanoid" id="A0A0C2SYD0"/>
<organism evidence="3 4">
    <name type="scientific">Amanita muscaria (strain Koide BX008)</name>
    <dbReference type="NCBI Taxonomy" id="946122"/>
    <lineage>
        <taxon>Eukaryota</taxon>
        <taxon>Fungi</taxon>
        <taxon>Dikarya</taxon>
        <taxon>Basidiomycota</taxon>
        <taxon>Agaricomycotina</taxon>
        <taxon>Agaricomycetes</taxon>
        <taxon>Agaricomycetidae</taxon>
        <taxon>Agaricales</taxon>
        <taxon>Pluteineae</taxon>
        <taxon>Amanitaceae</taxon>
        <taxon>Amanita</taxon>
    </lineage>
</organism>
<keyword evidence="4" id="KW-1185">Reference proteome</keyword>
<evidence type="ECO:0000313" key="4">
    <source>
        <dbReference type="Proteomes" id="UP000054549"/>
    </source>
</evidence>
<accession>A0A0C2SYD0</accession>
<reference evidence="3 4" key="1">
    <citation type="submission" date="2014-04" db="EMBL/GenBank/DDBJ databases">
        <title>Evolutionary Origins and Diversification of the Mycorrhizal Mutualists.</title>
        <authorList>
            <consortium name="DOE Joint Genome Institute"/>
            <consortium name="Mycorrhizal Genomics Consortium"/>
            <person name="Kohler A."/>
            <person name="Kuo A."/>
            <person name="Nagy L.G."/>
            <person name="Floudas D."/>
            <person name="Copeland A."/>
            <person name="Barry K.W."/>
            <person name="Cichocki N."/>
            <person name="Veneault-Fourrey C."/>
            <person name="LaButti K."/>
            <person name="Lindquist E.A."/>
            <person name="Lipzen A."/>
            <person name="Lundell T."/>
            <person name="Morin E."/>
            <person name="Murat C."/>
            <person name="Riley R."/>
            <person name="Ohm R."/>
            <person name="Sun H."/>
            <person name="Tunlid A."/>
            <person name="Henrissat B."/>
            <person name="Grigoriev I.V."/>
            <person name="Hibbett D.S."/>
            <person name="Martin F."/>
        </authorList>
    </citation>
    <scope>NUCLEOTIDE SEQUENCE [LARGE SCALE GENOMIC DNA]</scope>
    <source>
        <strain evidence="3 4">Koide BX008</strain>
    </source>
</reference>
<dbReference type="GO" id="GO:0005524">
    <property type="term" value="F:ATP binding"/>
    <property type="evidence" value="ECO:0007669"/>
    <property type="project" value="InterPro"/>
</dbReference>
<dbReference type="STRING" id="946122.A0A0C2SYD0"/>
<dbReference type="OrthoDB" id="2499463at2759"/>
<protein>
    <recommendedName>
        <fullName evidence="2">Helicase ATP-binding domain-containing protein</fullName>
    </recommendedName>
</protein>
<dbReference type="Gene3D" id="3.40.50.300">
    <property type="entry name" value="P-loop containing nucleotide triphosphate hydrolases"/>
    <property type="match status" value="1"/>
</dbReference>
<dbReference type="AlphaFoldDB" id="A0A0C2SYD0"/>
<feature type="non-terminal residue" evidence="3">
    <location>
        <position position="229"/>
    </location>
</feature>
<dbReference type="GO" id="GO:0005694">
    <property type="term" value="C:chromosome"/>
    <property type="evidence" value="ECO:0007669"/>
    <property type="project" value="TreeGrafter"/>
</dbReference>
<dbReference type="PANTHER" id="PTHR13710">
    <property type="entry name" value="DNA HELICASE RECQ FAMILY MEMBER"/>
    <property type="match status" value="1"/>
</dbReference>
<evidence type="ECO:0000259" key="2">
    <source>
        <dbReference type="PROSITE" id="PS51192"/>
    </source>
</evidence>
<dbReference type="Proteomes" id="UP000054549">
    <property type="component" value="Unassembled WGS sequence"/>
</dbReference>
<proteinExistence type="inferred from homology"/>
<dbReference type="InterPro" id="IPR011545">
    <property type="entry name" value="DEAD/DEAH_box_helicase_dom"/>
</dbReference>
<feature type="domain" description="Helicase ATP-binding" evidence="2">
    <location>
        <begin position="1"/>
        <end position="152"/>
    </location>
</feature>
<dbReference type="PROSITE" id="PS51192">
    <property type="entry name" value="HELICASE_ATP_BIND_1"/>
    <property type="match status" value="1"/>
</dbReference>
<dbReference type="InterPro" id="IPR027417">
    <property type="entry name" value="P-loop_NTPase"/>
</dbReference>